<organism evidence="7 8">
    <name type="scientific">Eragrostis curvula</name>
    <name type="common">weeping love grass</name>
    <dbReference type="NCBI Taxonomy" id="38414"/>
    <lineage>
        <taxon>Eukaryota</taxon>
        <taxon>Viridiplantae</taxon>
        <taxon>Streptophyta</taxon>
        <taxon>Embryophyta</taxon>
        <taxon>Tracheophyta</taxon>
        <taxon>Spermatophyta</taxon>
        <taxon>Magnoliopsida</taxon>
        <taxon>Liliopsida</taxon>
        <taxon>Poales</taxon>
        <taxon>Poaceae</taxon>
        <taxon>PACMAD clade</taxon>
        <taxon>Chloridoideae</taxon>
        <taxon>Eragrostideae</taxon>
        <taxon>Eragrostidinae</taxon>
        <taxon>Eragrostis</taxon>
    </lineage>
</organism>
<proteinExistence type="predicted"/>
<keyword evidence="2" id="KW-0238">DNA-binding</keyword>
<accession>A0A5J9SR22</accession>
<keyword evidence="1" id="KW-0805">Transcription regulation</keyword>
<dbReference type="Gramene" id="TVU01377">
    <property type="protein sequence ID" value="TVU01377"/>
    <property type="gene ID" value="EJB05_53146"/>
</dbReference>
<dbReference type="Proteomes" id="UP000324897">
    <property type="component" value="Unassembled WGS sequence"/>
</dbReference>
<dbReference type="AlphaFoldDB" id="A0A5J9SR22"/>
<comment type="caution">
    <text evidence="7">The sequence shown here is derived from an EMBL/GenBank/DDBJ whole genome shotgun (WGS) entry which is preliminary data.</text>
</comment>
<dbReference type="InterPro" id="IPR036093">
    <property type="entry name" value="NAC_dom_sf"/>
</dbReference>
<evidence type="ECO:0000256" key="3">
    <source>
        <dbReference type="ARBA" id="ARBA00023163"/>
    </source>
</evidence>
<evidence type="ECO:0000256" key="5">
    <source>
        <dbReference type="SAM" id="MobiDB-lite"/>
    </source>
</evidence>
<evidence type="ECO:0000259" key="6">
    <source>
        <dbReference type="PROSITE" id="PS51005"/>
    </source>
</evidence>
<dbReference type="GO" id="GO:0003677">
    <property type="term" value="F:DNA binding"/>
    <property type="evidence" value="ECO:0007669"/>
    <property type="project" value="UniProtKB-KW"/>
</dbReference>
<keyword evidence="3" id="KW-0804">Transcription</keyword>
<dbReference type="OrthoDB" id="694530at2759"/>
<dbReference type="SUPFAM" id="SSF101941">
    <property type="entry name" value="NAC domain"/>
    <property type="match status" value="1"/>
</dbReference>
<dbReference type="EMBL" id="RWGY01000449">
    <property type="protein sequence ID" value="TVU01377.1"/>
    <property type="molecule type" value="Genomic_DNA"/>
</dbReference>
<dbReference type="PROSITE" id="PS51005">
    <property type="entry name" value="NAC"/>
    <property type="match status" value="1"/>
</dbReference>
<evidence type="ECO:0000313" key="8">
    <source>
        <dbReference type="Proteomes" id="UP000324897"/>
    </source>
</evidence>
<reference evidence="7 8" key="1">
    <citation type="journal article" date="2019" name="Sci. Rep.">
        <title>A high-quality genome of Eragrostis curvula grass provides insights into Poaceae evolution and supports new strategies to enhance forage quality.</title>
        <authorList>
            <person name="Carballo J."/>
            <person name="Santos B.A.C.M."/>
            <person name="Zappacosta D."/>
            <person name="Garbus I."/>
            <person name="Selva J.P."/>
            <person name="Gallo C.A."/>
            <person name="Diaz A."/>
            <person name="Albertini E."/>
            <person name="Caccamo M."/>
            <person name="Echenique V."/>
        </authorList>
    </citation>
    <scope>NUCLEOTIDE SEQUENCE [LARGE SCALE GENOMIC DNA]</scope>
    <source>
        <strain evidence="8">cv. Victoria</strain>
        <tissue evidence="7">Leaf</tissue>
    </source>
</reference>
<evidence type="ECO:0000313" key="7">
    <source>
        <dbReference type="EMBL" id="TVU01377.1"/>
    </source>
</evidence>
<dbReference type="GO" id="GO:0006355">
    <property type="term" value="P:regulation of DNA-templated transcription"/>
    <property type="evidence" value="ECO:0007669"/>
    <property type="project" value="InterPro"/>
</dbReference>
<sequence length="119" mass="13170">MVRVLADPTDSDLVTHYPLPRALDLQSQYEHAIIDDDPGKCPPLVLMRRHGHAGSDHARLLLRPTAQPRPVKKERANRAAPPGEEDGGVWRGQKSQVKVESKFLTCGGGGKVEIEIKYK</sequence>
<keyword evidence="4" id="KW-0539">Nucleus</keyword>
<feature type="domain" description="NAC" evidence="6">
    <location>
        <begin position="1"/>
        <end position="119"/>
    </location>
</feature>
<dbReference type="InterPro" id="IPR003441">
    <property type="entry name" value="NAC-dom"/>
</dbReference>
<evidence type="ECO:0000256" key="1">
    <source>
        <dbReference type="ARBA" id="ARBA00023015"/>
    </source>
</evidence>
<protein>
    <recommendedName>
        <fullName evidence="6">NAC domain-containing protein</fullName>
    </recommendedName>
</protein>
<keyword evidence="8" id="KW-1185">Reference proteome</keyword>
<feature type="region of interest" description="Disordered" evidence="5">
    <location>
        <begin position="66"/>
        <end position="93"/>
    </location>
</feature>
<feature type="non-terminal residue" evidence="7">
    <location>
        <position position="1"/>
    </location>
</feature>
<evidence type="ECO:0000256" key="2">
    <source>
        <dbReference type="ARBA" id="ARBA00023125"/>
    </source>
</evidence>
<evidence type="ECO:0000256" key="4">
    <source>
        <dbReference type="ARBA" id="ARBA00023242"/>
    </source>
</evidence>
<gene>
    <name evidence="7" type="ORF">EJB05_53146</name>
</gene>
<name>A0A5J9SR22_9POAL</name>